<proteinExistence type="inferred from homology"/>
<keyword evidence="2" id="KW-0645">Protease</keyword>
<organism evidence="5 6">
    <name type="scientific">Linum tenue</name>
    <dbReference type="NCBI Taxonomy" id="586396"/>
    <lineage>
        <taxon>Eukaryota</taxon>
        <taxon>Viridiplantae</taxon>
        <taxon>Streptophyta</taxon>
        <taxon>Embryophyta</taxon>
        <taxon>Tracheophyta</taxon>
        <taxon>Spermatophyta</taxon>
        <taxon>Magnoliopsida</taxon>
        <taxon>eudicotyledons</taxon>
        <taxon>Gunneridae</taxon>
        <taxon>Pentapetalae</taxon>
        <taxon>rosids</taxon>
        <taxon>fabids</taxon>
        <taxon>Malpighiales</taxon>
        <taxon>Linaceae</taxon>
        <taxon>Linum</taxon>
    </lineage>
</organism>
<evidence type="ECO:0000256" key="1">
    <source>
        <dbReference type="ARBA" id="ARBA00008140"/>
    </source>
</evidence>
<gene>
    <name evidence="5" type="ORF">LITE_LOCUS41213</name>
</gene>
<comment type="similarity">
    <text evidence="1">Belongs to the DeSI family.</text>
</comment>
<reference evidence="5" key="1">
    <citation type="submission" date="2022-08" db="EMBL/GenBank/DDBJ databases">
        <authorList>
            <person name="Gutierrez-Valencia J."/>
        </authorList>
    </citation>
    <scope>NUCLEOTIDE SEQUENCE</scope>
</reference>
<dbReference type="GO" id="GO:0101005">
    <property type="term" value="F:deubiquitinase activity"/>
    <property type="evidence" value="ECO:0007669"/>
    <property type="project" value="TreeGrafter"/>
</dbReference>
<dbReference type="PANTHER" id="PTHR12378:SF10">
    <property type="entry name" value="OS04G0548000 PROTEIN"/>
    <property type="match status" value="1"/>
</dbReference>
<feature type="domain" description="PPPDE" evidence="4">
    <location>
        <begin position="18"/>
        <end position="148"/>
    </location>
</feature>
<dbReference type="GO" id="GO:0006508">
    <property type="term" value="P:proteolysis"/>
    <property type="evidence" value="ECO:0007669"/>
    <property type="project" value="UniProtKB-KW"/>
</dbReference>
<dbReference type="Pfam" id="PF05903">
    <property type="entry name" value="Peptidase_C97"/>
    <property type="match status" value="1"/>
</dbReference>
<accession>A0AAV0Q2I1</accession>
<evidence type="ECO:0000313" key="5">
    <source>
        <dbReference type="EMBL" id="CAI0524565.1"/>
    </source>
</evidence>
<dbReference type="Proteomes" id="UP001154282">
    <property type="component" value="Unassembled WGS sequence"/>
</dbReference>
<dbReference type="EMBL" id="CAMGYJ010000009">
    <property type="protein sequence ID" value="CAI0524565.1"/>
    <property type="molecule type" value="Genomic_DNA"/>
</dbReference>
<dbReference type="AlphaFoldDB" id="A0AAV0Q2I1"/>
<evidence type="ECO:0000259" key="4">
    <source>
        <dbReference type="PROSITE" id="PS51858"/>
    </source>
</evidence>
<keyword evidence="3" id="KW-0378">Hydrolase</keyword>
<comment type="caution">
    <text evidence="5">The sequence shown here is derived from an EMBL/GenBank/DDBJ whole genome shotgun (WGS) entry which is preliminary data.</text>
</comment>
<evidence type="ECO:0000313" key="6">
    <source>
        <dbReference type="Proteomes" id="UP001154282"/>
    </source>
</evidence>
<dbReference type="GO" id="GO:0016579">
    <property type="term" value="P:protein deubiquitination"/>
    <property type="evidence" value="ECO:0007669"/>
    <property type="project" value="TreeGrafter"/>
</dbReference>
<dbReference type="PANTHER" id="PTHR12378">
    <property type="entry name" value="DESUMOYLATING ISOPEPTIDASE"/>
    <property type="match status" value="1"/>
</dbReference>
<keyword evidence="6" id="KW-1185">Reference proteome</keyword>
<dbReference type="InterPro" id="IPR042266">
    <property type="entry name" value="PPPDE_sf"/>
</dbReference>
<evidence type="ECO:0000256" key="2">
    <source>
        <dbReference type="ARBA" id="ARBA00022670"/>
    </source>
</evidence>
<sequence length="148" mass="16665">MHFFPFSSSSNSYGGSHIPVYLNVYDLTTVNNYLYWFGLGIFHSGIEVHGMEFSFGAHEYASSGIFEVEPRSCPGFIFRRAVLLGNTNLSRAEVQTLMEHISADYHGDCYHLIAKNCNHFTNEACMRLTGKPIPGWINRMARLGTSCL</sequence>
<dbReference type="Gene3D" id="3.90.1720.30">
    <property type="entry name" value="PPPDE domains"/>
    <property type="match status" value="1"/>
</dbReference>
<name>A0AAV0Q2I1_9ROSI</name>
<evidence type="ECO:0000256" key="3">
    <source>
        <dbReference type="ARBA" id="ARBA00022801"/>
    </source>
</evidence>
<dbReference type="InterPro" id="IPR008580">
    <property type="entry name" value="PPPDE_dom"/>
</dbReference>
<dbReference type="SMART" id="SM01179">
    <property type="entry name" value="DUF862"/>
    <property type="match status" value="1"/>
</dbReference>
<dbReference type="PROSITE" id="PS51858">
    <property type="entry name" value="PPPDE"/>
    <property type="match status" value="1"/>
</dbReference>
<protein>
    <recommendedName>
        <fullName evidence="4">PPPDE domain-containing protein</fullName>
    </recommendedName>
</protein>